<organism evidence="1 2">
    <name type="scientific">Bacillus zhangzhouensis</name>
    <dbReference type="NCBI Taxonomy" id="1178540"/>
    <lineage>
        <taxon>Bacteria</taxon>
        <taxon>Bacillati</taxon>
        <taxon>Bacillota</taxon>
        <taxon>Bacilli</taxon>
        <taxon>Bacillales</taxon>
        <taxon>Bacillaceae</taxon>
        <taxon>Bacillus</taxon>
    </lineage>
</organism>
<evidence type="ECO:0000313" key="1">
    <source>
        <dbReference type="EMBL" id="KEP26356.1"/>
    </source>
</evidence>
<reference evidence="1 2" key="1">
    <citation type="submission" date="2012-09" db="EMBL/GenBank/DDBJ databases">
        <title>Genome Sequence of Bacillus sp. DW5-4.</title>
        <authorList>
            <person name="Lai Q."/>
            <person name="Liu Y."/>
            <person name="Shao Z."/>
        </authorList>
    </citation>
    <scope>NUCLEOTIDE SEQUENCE [LARGE SCALE GENOMIC DNA]</scope>
    <source>
        <strain evidence="1 2">DW5-4</strain>
    </source>
</reference>
<sequence>MGIAHFISKKHRSMDNAVDGTRFKRKAFEPTIDNLCFNRMDEACFFENGGVFTAFISSS</sequence>
<dbReference type="EMBL" id="JOTP01000010">
    <property type="protein sequence ID" value="KEP26356.1"/>
    <property type="molecule type" value="Genomic_DNA"/>
</dbReference>
<name>A0A081LAT0_9BACI</name>
<dbReference type="Proteomes" id="UP000028091">
    <property type="component" value="Unassembled WGS sequence"/>
</dbReference>
<accession>A0A081LAT0</accession>
<gene>
    <name evidence="1" type="ORF">BA70_02160</name>
</gene>
<dbReference type="AlphaFoldDB" id="A0A081LAT0"/>
<comment type="caution">
    <text evidence="1">The sequence shown here is derived from an EMBL/GenBank/DDBJ whole genome shotgun (WGS) entry which is preliminary data.</text>
</comment>
<proteinExistence type="predicted"/>
<protein>
    <submittedName>
        <fullName evidence="1">Uncharacterized protein</fullName>
    </submittedName>
</protein>
<evidence type="ECO:0000313" key="2">
    <source>
        <dbReference type="Proteomes" id="UP000028091"/>
    </source>
</evidence>
<keyword evidence="2" id="KW-1185">Reference proteome</keyword>